<sequence length="508" mass="58117">MKHINKFLLLFTALSIFTGCDNFEKLNTDPDTATTVPSSMLATKVIYEVVRKDRTVKEYVNDGVLAKQIVWNEGVSDLQYNNIGRGDFDGFLQVVNCNDMVAKSPGQKGYEGLALFSKAYLLYYISLNIGDIPYTNAGQGEEGNPRPKYETQKEVMLGILNDLEKAYQCFSEADDMAFEGDIIFSGNKENWKKTVTAFQLKVLMNLSKKENESDLNLKSRFAGIVQNGSLMTSNADNFQLVYKDQQGMKYPFNDLTSNQTKYAMMSSALVDQMTEYGDYRLFYYGEPSIAKINEGKEESDFDAYVGVDPSLPYGDVSKAHGANLFCRPNLRYISESHVEGEPLIRLGYSEQQFLLAEACLRGWISGNTSEYYKKGIEAHMKFVKDYTPEEYAHGRVITNDYIASYLANDKIQLTGSFEKDLEKIIIQKYISYYLQHTYEAYYDYRRTGYPVLPINPESSKNVTAPDRIPVRYMYPEREYNYNRENLEEALSRQFGGSDNINDIMWILK</sequence>
<reference evidence="1 2" key="1">
    <citation type="submission" date="2013-04" db="EMBL/GenBank/DDBJ databases">
        <title>The Genome Sequence of Parabacteroides gordonii DSM 23371.</title>
        <authorList>
            <consortium name="The Broad Institute Genomics Platform"/>
            <person name="Earl A."/>
            <person name="Ward D."/>
            <person name="Feldgarden M."/>
            <person name="Gevers D."/>
            <person name="Martens E."/>
            <person name="Sakamoto M."/>
            <person name="Benno Y."/>
            <person name="Suzuki N."/>
            <person name="Matsunaga N."/>
            <person name="Koshihara K."/>
            <person name="Seki M."/>
            <person name="Komiya H."/>
            <person name="Walker B."/>
            <person name="Young S."/>
            <person name="Zeng Q."/>
            <person name="Gargeya S."/>
            <person name="Fitzgerald M."/>
            <person name="Haas B."/>
            <person name="Abouelleil A."/>
            <person name="Allen A.W."/>
            <person name="Alvarado L."/>
            <person name="Arachchi H.M."/>
            <person name="Berlin A.M."/>
            <person name="Chapman S.B."/>
            <person name="Gainer-Dewar J."/>
            <person name="Goldberg J."/>
            <person name="Griggs A."/>
            <person name="Gujja S."/>
            <person name="Hansen M."/>
            <person name="Howarth C."/>
            <person name="Imamovic A."/>
            <person name="Ireland A."/>
            <person name="Larimer J."/>
            <person name="McCowan C."/>
            <person name="Murphy C."/>
            <person name="Pearson M."/>
            <person name="Poon T.W."/>
            <person name="Priest M."/>
            <person name="Roberts A."/>
            <person name="Saif S."/>
            <person name="Shea T."/>
            <person name="Sisk P."/>
            <person name="Sykes S."/>
            <person name="Wortman J."/>
            <person name="Nusbaum C."/>
            <person name="Birren B."/>
        </authorList>
    </citation>
    <scope>NUCLEOTIDE SEQUENCE [LARGE SCALE GENOMIC DNA]</scope>
    <source>
        <strain evidence="1 2">MS-1</strain>
    </source>
</reference>
<keyword evidence="2" id="KW-1185">Reference proteome</keyword>
<evidence type="ECO:0000313" key="1">
    <source>
        <dbReference type="EMBL" id="KKB55618.1"/>
    </source>
</evidence>
<dbReference type="Pfam" id="PF12771">
    <property type="entry name" value="SusD-like_2"/>
    <property type="match status" value="1"/>
</dbReference>
<dbReference type="AlphaFoldDB" id="A0A0F5JD31"/>
<comment type="caution">
    <text evidence="1">The sequence shown here is derived from an EMBL/GenBank/DDBJ whole genome shotgun (WGS) entry which is preliminary data.</text>
</comment>
<gene>
    <name evidence="1" type="ORF">HMPREF1536_03090</name>
</gene>
<dbReference type="PROSITE" id="PS51257">
    <property type="entry name" value="PROKAR_LIPOPROTEIN"/>
    <property type="match status" value="1"/>
</dbReference>
<proteinExistence type="predicted"/>
<evidence type="ECO:0000313" key="2">
    <source>
        <dbReference type="Proteomes" id="UP000033035"/>
    </source>
</evidence>
<dbReference type="RefSeq" id="WP_028726058.1">
    <property type="nucleotide sequence ID" value="NZ_AUAE01000008.1"/>
</dbReference>
<protein>
    <recommendedName>
        <fullName evidence="3">SusD/RagB family nutrient-binding outer membrane lipoprotein</fullName>
    </recommendedName>
</protein>
<dbReference type="Proteomes" id="UP000033035">
    <property type="component" value="Unassembled WGS sequence"/>
</dbReference>
<dbReference type="STRING" id="1203610.HMPREF1536_03090"/>
<dbReference type="InterPro" id="IPR011990">
    <property type="entry name" value="TPR-like_helical_dom_sf"/>
</dbReference>
<dbReference type="PATRIC" id="fig|1203610.3.peg.3156"/>
<evidence type="ECO:0008006" key="3">
    <source>
        <dbReference type="Google" id="ProtNLM"/>
    </source>
</evidence>
<name>A0A0F5JD31_9BACT</name>
<dbReference type="EMBL" id="AQHW01000015">
    <property type="protein sequence ID" value="KKB55618.1"/>
    <property type="molecule type" value="Genomic_DNA"/>
</dbReference>
<dbReference type="HOGENOM" id="CLU_025928_1_0_10"/>
<accession>A0A0F5JD31</accession>
<dbReference type="Gene3D" id="1.25.40.390">
    <property type="match status" value="1"/>
</dbReference>
<dbReference type="InterPro" id="IPR041662">
    <property type="entry name" value="SusD-like_2"/>
</dbReference>
<organism evidence="1 2">
    <name type="scientific">Parabacteroides gordonii MS-1 = DSM 23371</name>
    <dbReference type="NCBI Taxonomy" id="1203610"/>
    <lineage>
        <taxon>Bacteria</taxon>
        <taxon>Pseudomonadati</taxon>
        <taxon>Bacteroidota</taxon>
        <taxon>Bacteroidia</taxon>
        <taxon>Bacteroidales</taxon>
        <taxon>Tannerellaceae</taxon>
        <taxon>Parabacteroides</taxon>
    </lineage>
</organism>
<dbReference type="SUPFAM" id="SSF48452">
    <property type="entry name" value="TPR-like"/>
    <property type="match status" value="1"/>
</dbReference>